<protein>
    <submittedName>
        <fullName evidence="2">DUF3859 domain-containing protein</fullName>
    </submittedName>
</protein>
<dbReference type="Gene3D" id="2.60.40.2390">
    <property type="match status" value="1"/>
</dbReference>
<feature type="domain" description="DUF3859" evidence="1">
    <location>
        <begin position="6"/>
        <end position="134"/>
    </location>
</feature>
<organism evidence="2 3">
    <name type="scientific">Spirosoma arboris</name>
    <dbReference type="NCBI Taxonomy" id="2682092"/>
    <lineage>
        <taxon>Bacteria</taxon>
        <taxon>Pseudomonadati</taxon>
        <taxon>Bacteroidota</taxon>
        <taxon>Cytophagia</taxon>
        <taxon>Cytophagales</taxon>
        <taxon>Cytophagaceae</taxon>
        <taxon>Spirosoma</taxon>
    </lineage>
</organism>
<dbReference type="InterPro" id="IPR024331">
    <property type="entry name" value="DUF3859"/>
</dbReference>
<evidence type="ECO:0000313" key="3">
    <source>
        <dbReference type="Proteomes" id="UP000436006"/>
    </source>
</evidence>
<evidence type="ECO:0000259" key="1">
    <source>
        <dbReference type="Pfam" id="PF12975"/>
    </source>
</evidence>
<sequence>MGAHARLINYGICKPIMESVNESPVSPTGYYFGADDLIFIEKVDRVKLRKGLVFGIAYSLESSQDAFLCRVIHPTLVNPGEEKAYKETIEEKYNSANGLNFDYYRIEHAWEMIDGKWVFQLEQSGKVLLEKSFELYN</sequence>
<gene>
    <name evidence="2" type="ORF">GO755_31345</name>
</gene>
<comment type="caution">
    <text evidence="2">The sequence shown here is derived from an EMBL/GenBank/DDBJ whole genome shotgun (WGS) entry which is preliminary data.</text>
</comment>
<name>A0A7K1SLV3_9BACT</name>
<evidence type="ECO:0000313" key="2">
    <source>
        <dbReference type="EMBL" id="MVM34566.1"/>
    </source>
</evidence>
<dbReference type="EMBL" id="WPIN01000016">
    <property type="protein sequence ID" value="MVM34566.1"/>
    <property type="molecule type" value="Genomic_DNA"/>
</dbReference>
<keyword evidence="3" id="KW-1185">Reference proteome</keyword>
<dbReference type="AlphaFoldDB" id="A0A7K1SLV3"/>
<accession>A0A7K1SLV3</accession>
<proteinExistence type="predicted"/>
<dbReference type="RefSeq" id="WP_157589381.1">
    <property type="nucleotide sequence ID" value="NZ_WPIN01000016.1"/>
</dbReference>
<dbReference type="Pfam" id="PF12975">
    <property type="entry name" value="DUF3859"/>
    <property type="match status" value="1"/>
</dbReference>
<dbReference type="Proteomes" id="UP000436006">
    <property type="component" value="Unassembled WGS sequence"/>
</dbReference>
<reference evidence="2 3" key="1">
    <citation type="submission" date="2019-12" db="EMBL/GenBank/DDBJ databases">
        <title>Spirosoma sp. HMF4905 genome sequencing and assembly.</title>
        <authorList>
            <person name="Kang H."/>
            <person name="Cha I."/>
            <person name="Kim H."/>
            <person name="Joh K."/>
        </authorList>
    </citation>
    <scope>NUCLEOTIDE SEQUENCE [LARGE SCALE GENOMIC DNA]</scope>
    <source>
        <strain evidence="2 3">HMF4905</strain>
    </source>
</reference>